<feature type="domain" description="Arm-like repeat" evidence="3">
    <location>
        <begin position="13"/>
        <end position="416"/>
    </location>
</feature>
<dbReference type="Pfam" id="PF23238">
    <property type="entry name" value="DUF7068"/>
    <property type="match status" value="1"/>
</dbReference>
<gene>
    <name evidence="4" type="ORF">GOMPHAMPRED_004191</name>
</gene>
<feature type="domain" description="NACHT" evidence="1">
    <location>
        <begin position="511"/>
        <end position="644"/>
    </location>
</feature>
<dbReference type="InterPro" id="IPR055496">
    <property type="entry name" value="DUF7068"/>
</dbReference>
<accession>A0A8H3IMP9</accession>
<dbReference type="InterPro" id="IPR016024">
    <property type="entry name" value="ARM-type_fold"/>
</dbReference>
<name>A0A8H3IMP9_9LECA</name>
<dbReference type="PANTHER" id="PTHR46312">
    <property type="entry name" value="NACHT DOMAIN-CONTAINING PROTEIN"/>
    <property type="match status" value="1"/>
</dbReference>
<dbReference type="InterPro" id="IPR056251">
    <property type="entry name" value="Arm_rpt_dom"/>
</dbReference>
<reference evidence="4" key="1">
    <citation type="submission" date="2021-03" db="EMBL/GenBank/DDBJ databases">
        <authorList>
            <person name="Tagirdzhanova G."/>
        </authorList>
    </citation>
    <scope>NUCLEOTIDE SEQUENCE</scope>
</reference>
<dbReference type="Pfam" id="PF23948">
    <property type="entry name" value="ARM_5"/>
    <property type="match status" value="1"/>
</dbReference>
<sequence>MAKQADTTESIGSRPLHVENLLHLLGSASPQEQTALKALCRSMITIFENDPRLAYVAEAASISCVKQLNLTGLLTAFANLIAKGTSDGNIKESEVLSAFTYVLWNAKDLPITVESNLGSVLGSLAKRLKLAISLADRQTQYELVRCLSPVLDAMIELRVAGLEREPIHKPLLKLLKELQESDEIRLAQAASYAYQGLLGIADDEGPWHTLWRCAWQAASVLSKTTGAITTIDPSKLLDTVPDLMSLLEGLTTLFETASGLFEAIESQDAILSLYSRQKSWYQALRYCDLFLRCKAWKLYRQVLEMIPCRNEKNFVCGVYAQIEDAWTAAEGKKAQDTKQRLIEIFRWLRNRNDHTKDALACAWASSLSSVLGEKHIAVRMSRLSLSRKTYQSNLMLLLIHYVPPVSFESCLLLKAWQNCTEAKLFYADALIRRFYDDSERLWVERLSGERLPMNKCYINLTTLHKPGKIETLGFSIKQRLQIESHSGRNISLSNFFNSIMLPDGQEGRPKRKIVSEYLHGGLWTDLFDRILWLPLRKLKGRTYNLKSMIHQEYFGGRIEDKDLADCFARHAVNEETLFLLDGLDEVSEEWDYGSVEHTFLHELLQKSNVITTSRPVRMEDAQFDLELETIGFLPEQVETYLEHCVDKTILGRLRLFIKKNPLLQDLMRIPIQLDALCFCWEAMEMSNEPEPSSMTMLYISLTRELWRKDLHRWSNESDYQLRKLAAYEIDQHIELEQQLLEWLAFQGLINNTIEYTAKHYRFLSIGLSKIGRGMSRSHRETFETTSFLRTSEGSVAAERSYHFLHLTFQEFFAARYYVKHFLNDNDVEYLDSFASQVVNQLPPQAFLQAEKYNSRYTVFWQFVTGLIQETTAIGRCPSSSLSKFFNQLDSEPRDALEFVHHRLLMYTLSQIRPDWERSLRQRIRQELRNWVQWEFQALGTTHLSSQIEFPVDILQEFLLSQNPWIASISLIVIRQKRLTPAEFLESIAIWSRNMPMKKLDRVLSRDEPFLDPSEVIRCLSGHPALSAEINETLSKLVWDSDLRVQLCAIEVICQQAMLSEHTANGLAKLLNGTKNALLLQTAAEALSPANASINQINILVTLCNSGAEHLRNIAGHALIGLFRRPQKVTLTMVLRSLTPIGRLSVATGVKNRRYLQKPVKLSLSIESRNTFSALLKDEQSCVRHAAAVAFFQMKDLSQDPLQALHLAFITDSDQGVRRAAAKALLVQQTLSQDSAAILIQILEDDHSATSSIVVEIINTYRDAEDQSMAELVDLLVRLLGNSKPDRQMLILQSLQGNGGLPSKLITALGSFLDDTTVKIRSLAIRAMAGQSEYRSQTKFTQKTLLRLTQLIPTVEFDERQLITTIIAKQRQNLPVEAELMLFNWLIDSTSILQEVAIRALPRQCIKSADYWKSVVMFLQHEDGQIQRDAIRLLAGADEPLPAPILHTLVHI</sequence>
<feature type="domain" description="DUF7068" evidence="2">
    <location>
        <begin position="654"/>
        <end position="689"/>
    </location>
</feature>
<dbReference type="EMBL" id="CAJPDQ010000025">
    <property type="protein sequence ID" value="CAF9926620.1"/>
    <property type="molecule type" value="Genomic_DNA"/>
</dbReference>
<dbReference type="OrthoDB" id="427518at2759"/>
<dbReference type="PANTHER" id="PTHR46312:SF2">
    <property type="entry name" value="NUCLEOTIDE-BINDING OLIGOMERIZATION DOMAIN-CONTAINING PROTEIN 2-LIKE"/>
    <property type="match status" value="1"/>
</dbReference>
<evidence type="ECO:0000259" key="2">
    <source>
        <dbReference type="Pfam" id="PF23238"/>
    </source>
</evidence>
<evidence type="ECO:0000313" key="5">
    <source>
        <dbReference type="Proteomes" id="UP000664169"/>
    </source>
</evidence>
<dbReference type="InterPro" id="IPR011989">
    <property type="entry name" value="ARM-like"/>
</dbReference>
<dbReference type="InterPro" id="IPR027417">
    <property type="entry name" value="P-loop_NTPase"/>
</dbReference>
<dbReference type="Pfam" id="PF05729">
    <property type="entry name" value="NACHT"/>
    <property type="match status" value="1"/>
</dbReference>
<proteinExistence type="predicted"/>
<organism evidence="4 5">
    <name type="scientific">Gomphillus americanus</name>
    <dbReference type="NCBI Taxonomy" id="1940652"/>
    <lineage>
        <taxon>Eukaryota</taxon>
        <taxon>Fungi</taxon>
        <taxon>Dikarya</taxon>
        <taxon>Ascomycota</taxon>
        <taxon>Pezizomycotina</taxon>
        <taxon>Lecanoromycetes</taxon>
        <taxon>OSLEUM clade</taxon>
        <taxon>Ostropomycetidae</taxon>
        <taxon>Ostropales</taxon>
        <taxon>Graphidaceae</taxon>
        <taxon>Gomphilloideae</taxon>
        <taxon>Gomphillus</taxon>
    </lineage>
</organism>
<keyword evidence="5" id="KW-1185">Reference proteome</keyword>
<dbReference type="Gene3D" id="1.25.10.10">
    <property type="entry name" value="Leucine-rich Repeat Variant"/>
    <property type="match status" value="2"/>
</dbReference>
<dbReference type="InterPro" id="IPR007111">
    <property type="entry name" value="NACHT_NTPase"/>
</dbReference>
<comment type="caution">
    <text evidence="4">The sequence shown here is derived from an EMBL/GenBank/DDBJ whole genome shotgun (WGS) entry which is preliminary data.</text>
</comment>
<dbReference type="Proteomes" id="UP000664169">
    <property type="component" value="Unassembled WGS sequence"/>
</dbReference>
<evidence type="ECO:0000313" key="4">
    <source>
        <dbReference type="EMBL" id="CAF9926620.1"/>
    </source>
</evidence>
<evidence type="ECO:0000259" key="3">
    <source>
        <dbReference type="Pfam" id="PF23948"/>
    </source>
</evidence>
<evidence type="ECO:0000259" key="1">
    <source>
        <dbReference type="Pfam" id="PF05729"/>
    </source>
</evidence>
<dbReference type="Gene3D" id="3.40.50.300">
    <property type="entry name" value="P-loop containing nucleotide triphosphate hydrolases"/>
    <property type="match status" value="1"/>
</dbReference>
<dbReference type="SUPFAM" id="SSF48371">
    <property type="entry name" value="ARM repeat"/>
    <property type="match status" value="3"/>
</dbReference>
<protein>
    <submittedName>
        <fullName evidence="4">Uncharacterized protein</fullName>
    </submittedName>
</protein>